<dbReference type="WBParaSite" id="Hba_01032">
    <property type="protein sequence ID" value="Hba_01032"/>
    <property type="gene ID" value="Hba_01032"/>
</dbReference>
<accession>A0A1I7W8Q6</accession>
<sequence>MKKNVQPIGSRCDFENEDTLCPKWNILTMADKMVDGHLLTRMNGNITTIVSKDESFGTTQLGPIHEARPGSARIGHHEESHKVIFKLPSTICTHIFFLEILSSPTVPKRTVVAKDRNSTVEFKLDIDQFYVMWHYRTFSSVFANNSNIFFKFFLKEFITNNIDLN</sequence>
<keyword evidence="1" id="KW-1185">Reference proteome</keyword>
<reference evidence="2" key="1">
    <citation type="submission" date="2016-11" db="UniProtKB">
        <authorList>
            <consortium name="WormBaseParasite"/>
        </authorList>
    </citation>
    <scope>IDENTIFICATION</scope>
</reference>
<evidence type="ECO:0000313" key="2">
    <source>
        <dbReference type="WBParaSite" id="Hba_01032"/>
    </source>
</evidence>
<dbReference type="Proteomes" id="UP000095283">
    <property type="component" value="Unplaced"/>
</dbReference>
<organism evidence="1 2">
    <name type="scientific">Heterorhabditis bacteriophora</name>
    <name type="common">Entomopathogenic nematode worm</name>
    <dbReference type="NCBI Taxonomy" id="37862"/>
    <lineage>
        <taxon>Eukaryota</taxon>
        <taxon>Metazoa</taxon>
        <taxon>Ecdysozoa</taxon>
        <taxon>Nematoda</taxon>
        <taxon>Chromadorea</taxon>
        <taxon>Rhabditida</taxon>
        <taxon>Rhabditina</taxon>
        <taxon>Rhabditomorpha</taxon>
        <taxon>Strongyloidea</taxon>
        <taxon>Heterorhabditidae</taxon>
        <taxon>Heterorhabditis</taxon>
    </lineage>
</organism>
<name>A0A1I7W8Q6_HETBA</name>
<dbReference type="AlphaFoldDB" id="A0A1I7W8Q6"/>
<evidence type="ECO:0000313" key="1">
    <source>
        <dbReference type="Proteomes" id="UP000095283"/>
    </source>
</evidence>
<protein>
    <submittedName>
        <fullName evidence="2">Uncharacterized protein</fullName>
    </submittedName>
</protein>
<proteinExistence type="predicted"/>